<reference evidence="2 3" key="1">
    <citation type="submission" date="2024-04" db="EMBL/GenBank/DDBJ databases">
        <title>Phyllosticta paracitricarpa is synonymous to the EU quarantine fungus P. citricarpa based on phylogenomic analyses.</title>
        <authorList>
            <consortium name="Lawrence Berkeley National Laboratory"/>
            <person name="Van ingen-buijs V.A."/>
            <person name="Van westerhoven A.C."/>
            <person name="Haridas S."/>
            <person name="Skiadas P."/>
            <person name="Martin F."/>
            <person name="Groenewald J.Z."/>
            <person name="Crous P.W."/>
            <person name="Seidl M.F."/>
        </authorList>
    </citation>
    <scope>NUCLEOTIDE SEQUENCE [LARGE SCALE GENOMIC DNA]</scope>
    <source>
        <strain evidence="2 3">CPC 17464</strain>
    </source>
</reference>
<sequence>MPSDSPPPVSYRFTSNGFQKEAALKRLQKDRHYGVVETGKSVRRRNPSQRRPPSSRQVDQTTRITTCLCHYCCWIVGLASDLTVVLETMPASRGPRRLQQTHPKSPLNREGKANKSIANGGCETKSNSCSQPPGPPNHQQNQLKSPLKIKGAAAKSVANRGCETKCNSGSQPPGPPRLQQNRPKSPINIKGAAAKLVANSGSETRSNSGPQHPQNHTPHNGGYVSEPSSFYFTHRGMGSLCMERARRRVRLWMESDSETWLVDTKFYVPSNRPSIAPLI</sequence>
<gene>
    <name evidence="2" type="ORF">J3D65DRAFT_405834</name>
</gene>
<accession>A0ABR1LN87</accession>
<organism evidence="2 3">
    <name type="scientific">Phyllosticta citribraziliensis</name>
    <dbReference type="NCBI Taxonomy" id="989973"/>
    <lineage>
        <taxon>Eukaryota</taxon>
        <taxon>Fungi</taxon>
        <taxon>Dikarya</taxon>
        <taxon>Ascomycota</taxon>
        <taxon>Pezizomycotina</taxon>
        <taxon>Dothideomycetes</taxon>
        <taxon>Dothideomycetes incertae sedis</taxon>
        <taxon>Botryosphaeriales</taxon>
        <taxon>Phyllostictaceae</taxon>
        <taxon>Phyllosticta</taxon>
    </lineage>
</organism>
<evidence type="ECO:0000313" key="3">
    <source>
        <dbReference type="Proteomes" id="UP001360953"/>
    </source>
</evidence>
<dbReference type="EMBL" id="JBBPEH010000007">
    <property type="protein sequence ID" value="KAK7536148.1"/>
    <property type="molecule type" value="Genomic_DNA"/>
</dbReference>
<feature type="region of interest" description="Disordered" evidence="1">
    <location>
        <begin position="198"/>
        <end position="224"/>
    </location>
</feature>
<name>A0ABR1LN87_9PEZI</name>
<evidence type="ECO:0000256" key="1">
    <source>
        <dbReference type="SAM" id="MobiDB-lite"/>
    </source>
</evidence>
<feature type="compositionally biased region" description="Polar residues" evidence="1">
    <location>
        <begin position="199"/>
        <end position="218"/>
    </location>
</feature>
<feature type="region of interest" description="Disordered" evidence="1">
    <location>
        <begin position="92"/>
        <end position="144"/>
    </location>
</feature>
<feature type="region of interest" description="Disordered" evidence="1">
    <location>
        <begin position="26"/>
        <end position="59"/>
    </location>
</feature>
<dbReference type="Proteomes" id="UP001360953">
    <property type="component" value="Unassembled WGS sequence"/>
</dbReference>
<proteinExistence type="predicted"/>
<dbReference type="GeneID" id="92028865"/>
<feature type="region of interest" description="Disordered" evidence="1">
    <location>
        <begin position="160"/>
        <end position="185"/>
    </location>
</feature>
<protein>
    <submittedName>
        <fullName evidence="2">Uncharacterized protein</fullName>
    </submittedName>
</protein>
<evidence type="ECO:0000313" key="2">
    <source>
        <dbReference type="EMBL" id="KAK7536148.1"/>
    </source>
</evidence>
<comment type="caution">
    <text evidence="2">The sequence shown here is derived from an EMBL/GenBank/DDBJ whole genome shotgun (WGS) entry which is preliminary data.</text>
</comment>
<dbReference type="RefSeq" id="XP_066654564.1">
    <property type="nucleotide sequence ID" value="XM_066795959.1"/>
</dbReference>
<keyword evidence="3" id="KW-1185">Reference proteome</keyword>